<dbReference type="InterPro" id="IPR014263">
    <property type="entry name" value="Methanolan_biosynth_EpsI"/>
</dbReference>
<sequence length="219" mass="24470">MTVRLTIGPLLLCTTILGVAGAVHGVQTDRWSPSPHLSRALDRLPHVPQSVGDWNGVDIPLEANDMSRAGIKGWIFRVYKNSRTREEVSVLLVCGRGGPISVHTPDVCYTGAGYRQKADATIQEMEWAEGVKGTFRVARFGKPGIVPTQLEIYWTWSRDGRTWQAPNAPRLSFAREPALYKMYIIRQFVAGSREENANSCREFLQRALPDFNQVLTASE</sequence>
<organism evidence="2 3">
    <name type="scientific">Gemmata massiliana</name>
    <dbReference type="NCBI Taxonomy" id="1210884"/>
    <lineage>
        <taxon>Bacteria</taxon>
        <taxon>Pseudomonadati</taxon>
        <taxon>Planctomycetota</taxon>
        <taxon>Planctomycetia</taxon>
        <taxon>Gemmatales</taxon>
        <taxon>Gemmataceae</taxon>
        <taxon>Gemmata</taxon>
    </lineage>
</organism>
<dbReference type="RefSeq" id="WP_162670083.1">
    <property type="nucleotide sequence ID" value="NZ_LR593886.1"/>
</dbReference>
<dbReference type="Pfam" id="PF11984">
    <property type="entry name" value="DUF3485"/>
    <property type="match status" value="1"/>
</dbReference>
<reference evidence="2 3" key="1">
    <citation type="submission" date="2019-05" db="EMBL/GenBank/DDBJ databases">
        <authorList>
            <consortium name="Science for Life Laboratories"/>
        </authorList>
    </citation>
    <scope>NUCLEOTIDE SEQUENCE [LARGE SCALE GENOMIC DNA]</scope>
    <source>
        <strain evidence="2">Soil9</strain>
    </source>
</reference>
<dbReference type="EMBL" id="LR593886">
    <property type="protein sequence ID" value="VTR95697.1"/>
    <property type="molecule type" value="Genomic_DNA"/>
</dbReference>
<evidence type="ECO:0000313" key="3">
    <source>
        <dbReference type="Proteomes" id="UP000464178"/>
    </source>
</evidence>
<proteinExistence type="predicted"/>
<evidence type="ECO:0000259" key="1">
    <source>
        <dbReference type="Pfam" id="PF11984"/>
    </source>
</evidence>
<name>A0A6P2D480_9BACT</name>
<feature type="domain" description="Methanolan biosynthesis EpsI" evidence="1">
    <location>
        <begin position="16"/>
        <end position="163"/>
    </location>
</feature>
<protein>
    <recommendedName>
        <fullName evidence="1">Methanolan biosynthesis EpsI domain-containing protein</fullName>
    </recommendedName>
</protein>
<keyword evidence="3" id="KW-1185">Reference proteome</keyword>
<dbReference type="KEGG" id="gms:SOIL9_20170"/>
<evidence type="ECO:0000313" key="2">
    <source>
        <dbReference type="EMBL" id="VTR95697.1"/>
    </source>
</evidence>
<gene>
    <name evidence="2" type="ORF">SOIL9_20170</name>
</gene>
<accession>A0A6P2D480</accession>
<dbReference type="AlphaFoldDB" id="A0A6P2D480"/>
<dbReference type="Proteomes" id="UP000464178">
    <property type="component" value="Chromosome"/>
</dbReference>